<accession>A0A9W5QFK1</accession>
<dbReference type="AlphaFoldDB" id="A0A9W5QFK1"/>
<evidence type="ECO:0000313" key="2">
    <source>
        <dbReference type="EMBL" id="EOP61679.1"/>
    </source>
</evidence>
<sequence>TTVQRDVNVQNNIRGNEAVEHTARAGAATVQRDVNVQNNVRGNEAVEHTARAGAATVQRDVNVQDNVVERTKSGLRQRGSKHNRTDQLRRK</sequence>
<evidence type="ECO:0000256" key="1">
    <source>
        <dbReference type="SAM" id="MobiDB-lite"/>
    </source>
</evidence>
<protein>
    <submittedName>
        <fullName evidence="2">Uncharacterized protein</fullName>
    </submittedName>
</protein>
<evidence type="ECO:0000313" key="3">
    <source>
        <dbReference type="Proteomes" id="UP000013989"/>
    </source>
</evidence>
<comment type="caution">
    <text evidence="2">The sequence shown here is derived from an EMBL/GenBank/DDBJ whole genome shotgun (WGS) entry which is preliminary data.</text>
</comment>
<dbReference type="Proteomes" id="UP000013989">
    <property type="component" value="Unassembled WGS sequence"/>
</dbReference>
<feature type="region of interest" description="Disordered" evidence="1">
    <location>
        <begin position="48"/>
        <end position="91"/>
    </location>
</feature>
<reference evidence="2 3" key="1">
    <citation type="submission" date="2012-12" db="EMBL/GenBank/DDBJ databases">
        <title>The Genome Sequence of Bacillus cereus ISP2954.</title>
        <authorList>
            <consortium name="The Broad Institute Genome Sequencing Platform"/>
            <consortium name="The Broad Institute Genome Sequencing Center for Infectious Disease"/>
            <person name="Feldgarden M."/>
            <person name="Van der Auwera G.A."/>
            <person name="Mahillon J."/>
            <person name="Duprez V."/>
            <person name="Timmery S."/>
            <person name="Mattelet C."/>
            <person name="Dierick K."/>
            <person name="Sun M."/>
            <person name="Yu Z."/>
            <person name="Zhu L."/>
            <person name="Hu X."/>
            <person name="Shank E.B."/>
            <person name="Swiecicka I."/>
            <person name="Hansen B.M."/>
            <person name="Andrup L."/>
            <person name="Walker B."/>
            <person name="Young S.K."/>
            <person name="Zeng Q."/>
            <person name="Gargeya S."/>
            <person name="Fitzgerald M."/>
            <person name="Haas B."/>
            <person name="Abouelleil A."/>
            <person name="Alvarado L."/>
            <person name="Arachchi H.M."/>
            <person name="Berlin A.M."/>
            <person name="Chapman S.B."/>
            <person name="Dewar J."/>
            <person name="Goldberg J."/>
            <person name="Griggs A."/>
            <person name="Gujja S."/>
            <person name="Hansen M."/>
            <person name="Howarth C."/>
            <person name="Imamovic A."/>
            <person name="Larimer J."/>
            <person name="McCowan C."/>
            <person name="Murphy C."/>
            <person name="Neiman D."/>
            <person name="Pearson M."/>
            <person name="Priest M."/>
            <person name="Roberts A."/>
            <person name="Saif S."/>
            <person name="Shea T."/>
            <person name="Sisk P."/>
            <person name="Sykes S."/>
            <person name="Wortman J."/>
            <person name="Nusbaum C."/>
            <person name="Birren B."/>
        </authorList>
    </citation>
    <scope>NUCLEOTIDE SEQUENCE [LARGE SCALE GENOMIC DNA]</scope>
    <source>
        <strain evidence="2 3">ISP2954</strain>
    </source>
</reference>
<feature type="compositionally biased region" description="Basic residues" evidence="1">
    <location>
        <begin position="73"/>
        <end position="82"/>
    </location>
</feature>
<gene>
    <name evidence="2" type="ORF">IGU_05802</name>
</gene>
<organism evidence="2 3">
    <name type="scientific">Bacillus cereus ISP2954</name>
    <dbReference type="NCBI Taxonomy" id="1053215"/>
    <lineage>
        <taxon>Bacteria</taxon>
        <taxon>Bacillati</taxon>
        <taxon>Bacillota</taxon>
        <taxon>Bacilli</taxon>
        <taxon>Bacillales</taxon>
        <taxon>Bacillaceae</taxon>
        <taxon>Bacillus</taxon>
        <taxon>Bacillus cereus group</taxon>
    </lineage>
</organism>
<proteinExistence type="predicted"/>
<dbReference type="EMBL" id="AHEJ01000079">
    <property type="protein sequence ID" value="EOP61679.1"/>
    <property type="molecule type" value="Genomic_DNA"/>
</dbReference>
<name>A0A9W5QFK1_BACCE</name>
<feature type="non-terminal residue" evidence="2">
    <location>
        <position position="1"/>
    </location>
</feature>
<feature type="compositionally biased region" description="Low complexity" evidence="1">
    <location>
        <begin position="57"/>
        <end position="66"/>
    </location>
</feature>